<evidence type="ECO:0000256" key="1">
    <source>
        <dbReference type="SAM" id="MobiDB-lite"/>
    </source>
</evidence>
<evidence type="ECO:0000313" key="3">
    <source>
        <dbReference type="Proteomes" id="UP001605036"/>
    </source>
</evidence>
<organism evidence="2 3">
    <name type="scientific">Riccia fluitans</name>
    <dbReference type="NCBI Taxonomy" id="41844"/>
    <lineage>
        <taxon>Eukaryota</taxon>
        <taxon>Viridiplantae</taxon>
        <taxon>Streptophyta</taxon>
        <taxon>Embryophyta</taxon>
        <taxon>Marchantiophyta</taxon>
        <taxon>Marchantiopsida</taxon>
        <taxon>Marchantiidae</taxon>
        <taxon>Marchantiales</taxon>
        <taxon>Ricciaceae</taxon>
        <taxon>Riccia</taxon>
    </lineage>
</organism>
<feature type="region of interest" description="Disordered" evidence="1">
    <location>
        <begin position="102"/>
        <end position="132"/>
    </location>
</feature>
<dbReference type="AlphaFoldDB" id="A0ABD1YN90"/>
<name>A0ABD1YN90_9MARC</name>
<dbReference type="Proteomes" id="UP001605036">
    <property type="component" value="Unassembled WGS sequence"/>
</dbReference>
<gene>
    <name evidence="2" type="ORF">R1flu_016575</name>
</gene>
<sequence>MWETQPHISHRQENHQIQSSNPWRSTSSHVAAFADDRRFLGSVLGVPAHSVLATQLDNENSMDRGSDQLPFAREAVVNRNDGGLRGPRANVAENGMSHADNLGNLLGQMGNGEGRASSHNPLEAWWASNKPP</sequence>
<proteinExistence type="predicted"/>
<feature type="region of interest" description="Disordered" evidence="1">
    <location>
        <begin position="1"/>
        <end position="28"/>
    </location>
</feature>
<reference evidence="2 3" key="1">
    <citation type="submission" date="2024-09" db="EMBL/GenBank/DDBJ databases">
        <title>Chromosome-scale assembly of Riccia fluitans.</title>
        <authorList>
            <person name="Paukszto L."/>
            <person name="Sawicki J."/>
            <person name="Karawczyk K."/>
            <person name="Piernik-Szablinska J."/>
            <person name="Szczecinska M."/>
            <person name="Mazdziarz M."/>
        </authorList>
    </citation>
    <scope>NUCLEOTIDE SEQUENCE [LARGE SCALE GENOMIC DNA]</scope>
    <source>
        <strain evidence="2">Rf_01</strain>
        <tissue evidence="2">Aerial parts of the thallus</tissue>
    </source>
</reference>
<feature type="compositionally biased region" description="Polar residues" evidence="1">
    <location>
        <begin position="15"/>
        <end position="28"/>
    </location>
</feature>
<comment type="caution">
    <text evidence="2">The sequence shown here is derived from an EMBL/GenBank/DDBJ whole genome shotgun (WGS) entry which is preliminary data.</text>
</comment>
<evidence type="ECO:0000313" key="2">
    <source>
        <dbReference type="EMBL" id="KAL2631889.1"/>
    </source>
</evidence>
<dbReference type="EMBL" id="JBHFFA010000004">
    <property type="protein sequence ID" value="KAL2631889.1"/>
    <property type="molecule type" value="Genomic_DNA"/>
</dbReference>
<protein>
    <submittedName>
        <fullName evidence="2">Uncharacterized protein</fullName>
    </submittedName>
</protein>
<accession>A0ABD1YN90</accession>
<keyword evidence="3" id="KW-1185">Reference proteome</keyword>